<dbReference type="EMBL" id="CM055096">
    <property type="protein sequence ID" value="KAJ7556116.1"/>
    <property type="molecule type" value="Genomic_DNA"/>
</dbReference>
<dbReference type="Proteomes" id="UP001162992">
    <property type="component" value="Chromosome 5"/>
</dbReference>
<gene>
    <name evidence="1" type="ORF">O6H91_05G069400</name>
</gene>
<accession>A0ACC2DPJ1</accession>
<keyword evidence="2" id="KW-1185">Reference proteome</keyword>
<comment type="caution">
    <text evidence="1">The sequence shown here is derived from an EMBL/GenBank/DDBJ whole genome shotgun (WGS) entry which is preliminary data.</text>
</comment>
<evidence type="ECO:0000313" key="2">
    <source>
        <dbReference type="Proteomes" id="UP001162992"/>
    </source>
</evidence>
<sequence length="153" mass="16596">MSNLDPPQGIFKEPSKEDASCRIKFVKGSHSPEKATLNSPEIVFSETADVSNLQELINKEDSAPVGVDFEMEVPITEEDMIRAGGLGARDNLSSLLPSAMDATDLEASLRDAWSYENAEGNKISRPGLGLKDPCQYQQGALGNIKPTSQDDRN</sequence>
<protein>
    <submittedName>
        <fullName evidence="1">Uncharacterized protein</fullName>
    </submittedName>
</protein>
<name>A0ACC2DPJ1_DIPCM</name>
<proteinExistence type="predicted"/>
<reference evidence="2" key="1">
    <citation type="journal article" date="2024" name="Proc. Natl. Acad. Sci. U.S.A.">
        <title>Extraordinary preservation of gene collinearity over three hundred million years revealed in homosporous lycophytes.</title>
        <authorList>
            <person name="Li C."/>
            <person name="Wickell D."/>
            <person name="Kuo L.Y."/>
            <person name="Chen X."/>
            <person name="Nie B."/>
            <person name="Liao X."/>
            <person name="Peng D."/>
            <person name="Ji J."/>
            <person name="Jenkins J."/>
            <person name="Williams M."/>
            <person name="Shu S."/>
            <person name="Plott C."/>
            <person name="Barry K."/>
            <person name="Rajasekar S."/>
            <person name="Grimwood J."/>
            <person name="Han X."/>
            <person name="Sun S."/>
            <person name="Hou Z."/>
            <person name="He W."/>
            <person name="Dai G."/>
            <person name="Sun C."/>
            <person name="Schmutz J."/>
            <person name="Leebens-Mack J.H."/>
            <person name="Li F.W."/>
            <person name="Wang L."/>
        </authorList>
    </citation>
    <scope>NUCLEOTIDE SEQUENCE [LARGE SCALE GENOMIC DNA]</scope>
    <source>
        <strain evidence="2">cv. PW_Plant_1</strain>
    </source>
</reference>
<evidence type="ECO:0000313" key="1">
    <source>
        <dbReference type="EMBL" id="KAJ7556116.1"/>
    </source>
</evidence>
<organism evidence="1 2">
    <name type="scientific">Diphasiastrum complanatum</name>
    <name type="common">Issler's clubmoss</name>
    <name type="synonym">Lycopodium complanatum</name>
    <dbReference type="NCBI Taxonomy" id="34168"/>
    <lineage>
        <taxon>Eukaryota</taxon>
        <taxon>Viridiplantae</taxon>
        <taxon>Streptophyta</taxon>
        <taxon>Embryophyta</taxon>
        <taxon>Tracheophyta</taxon>
        <taxon>Lycopodiopsida</taxon>
        <taxon>Lycopodiales</taxon>
        <taxon>Lycopodiaceae</taxon>
        <taxon>Lycopodioideae</taxon>
        <taxon>Diphasiastrum</taxon>
    </lineage>
</organism>